<accession>A0ABV0R471</accession>
<proteinExistence type="predicted"/>
<keyword evidence="1" id="KW-0472">Membrane</keyword>
<feature type="transmembrane region" description="Helical" evidence="1">
    <location>
        <begin position="73"/>
        <end position="90"/>
    </location>
</feature>
<protein>
    <submittedName>
        <fullName evidence="2">Uncharacterized protein</fullName>
    </submittedName>
</protein>
<organism evidence="2 3">
    <name type="scientific">Xenoophorus captivus</name>
    <dbReference type="NCBI Taxonomy" id="1517983"/>
    <lineage>
        <taxon>Eukaryota</taxon>
        <taxon>Metazoa</taxon>
        <taxon>Chordata</taxon>
        <taxon>Craniata</taxon>
        <taxon>Vertebrata</taxon>
        <taxon>Euteleostomi</taxon>
        <taxon>Actinopterygii</taxon>
        <taxon>Neopterygii</taxon>
        <taxon>Teleostei</taxon>
        <taxon>Neoteleostei</taxon>
        <taxon>Acanthomorphata</taxon>
        <taxon>Ovalentaria</taxon>
        <taxon>Atherinomorphae</taxon>
        <taxon>Cyprinodontiformes</taxon>
        <taxon>Goodeidae</taxon>
        <taxon>Xenoophorus</taxon>
    </lineage>
</organism>
<sequence length="258" mass="29888">MEYRRNCTQTMAPSSRARLFVISLYPGSLNMSQAAPSFLSQTGSVKELFGVLKRLLETSKRDGTDFYLRRERYFLFHFTLVLSLVLASALKTLDSKRELQDSGFGRPPPRHGLKLLVWYVQNCLDNNMRALCDPKKGEYGFHEFKNFGRNPLLPVIHDKGQYAYFTLGNLHSPHAEDLPYNIRKDYNPKDPHSNMDRVRVRYNKNNRRIEEIYASAHYNAKETYKIGPNLLAALRQKKKSYSNGKRCSSDAESLLWQP</sequence>
<keyword evidence="1" id="KW-1133">Transmembrane helix</keyword>
<dbReference type="EMBL" id="JAHRIN010033933">
    <property type="protein sequence ID" value="MEQ2202784.1"/>
    <property type="molecule type" value="Genomic_DNA"/>
</dbReference>
<keyword evidence="3" id="KW-1185">Reference proteome</keyword>
<dbReference type="PANTHER" id="PTHR38706:SF3">
    <property type="entry name" value="SI:CH211-198C19.1"/>
    <property type="match status" value="1"/>
</dbReference>
<reference evidence="2 3" key="1">
    <citation type="submission" date="2021-06" db="EMBL/GenBank/DDBJ databases">
        <authorList>
            <person name="Palmer J.M."/>
        </authorList>
    </citation>
    <scope>NUCLEOTIDE SEQUENCE [LARGE SCALE GENOMIC DNA]</scope>
    <source>
        <strain evidence="2 3">XC_2019</strain>
        <tissue evidence="2">Muscle</tissue>
    </source>
</reference>
<evidence type="ECO:0000256" key="1">
    <source>
        <dbReference type="SAM" id="Phobius"/>
    </source>
</evidence>
<evidence type="ECO:0000313" key="3">
    <source>
        <dbReference type="Proteomes" id="UP001434883"/>
    </source>
</evidence>
<dbReference type="Proteomes" id="UP001434883">
    <property type="component" value="Unassembled WGS sequence"/>
</dbReference>
<name>A0ABV0R471_9TELE</name>
<evidence type="ECO:0000313" key="2">
    <source>
        <dbReference type="EMBL" id="MEQ2202784.1"/>
    </source>
</evidence>
<comment type="caution">
    <text evidence="2">The sequence shown here is derived from an EMBL/GenBank/DDBJ whole genome shotgun (WGS) entry which is preliminary data.</text>
</comment>
<gene>
    <name evidence="2" type="ORF">XENOCAPTIV_015672</name>
</gene>
<keyword evidence="1" id="KW-0812">Transmembrane</keyword>
<dbReference type="PANTHER" id="PTHR38706">
    <property type="entry name" value="SI:CH211-198C19.1-RELATED"/>
    <property type="match status" value="1"/>
</dbReference>